<dbReference type="AlphaFoldDB" id="A0A016WF65"/>
<evidence type="ECO:0000313" key="1">
    <source>
        <dbReference type="EMBL" id="EYC37927.1"/>
    </source>
</evidence>
<comment type="caution">
    <text evidence="1">The sequence shown here is derived from an EMBL/GenBank/DDBJ whole genome shotgun (WGS) entry which is preliminary data.</text>
</comment>
<proteinExistence type="predicted"/>
<dbReference type="Proteomes" id="UP000024635">
    <property type="component" value="Unassembled WGS sequence"/>
</dbReference>
<sequence>MYELARQLKGDVDEAWRRKVENLGARNPNEIREEYRWLRAVQDVDHNRRVKAQRAERRRKEVLKALGLEPDVELDPKSDEK</sequence>
<dbReference type="EMBL" id="JARK01000356">
    <property type="protein sequence ID" value="EYC37927.1"/>
    <property type="molecule type" value="Genomic_DNA"/>
</dbReference>
<organism evidence="1 2">
    <name type="scientific">Ancylostoma ceylanicum</name>
    <dbReference type="NCBI Taxonomy" id="53326"/>
    <lineage>
        <taxon>Eukaryota</taxon>
        <taxon>Metazoa</taxon>
        <taxon>Ecdysozoa</taxon>
        <taxon>Nematoda</taxon>
        <taxon>Chromadorea</taxon>
        <taxon>Rhabditida</taxon>
        <taxon>Rhabditina</taxon>
        <taxon>Rhabditomorpha</taxon>
        <taxon>Strongyloidea</taxon>
        <taxon>Ancylostomatidae</taxon>
        <taxon>Ancylostomatinae</taxon>
        <taxon>Ancylostoma</taxon>
    </lineage>
</organism>
<name>A0A016WF65_9BILA</name>
<reference evidence="2" key="1">
    <citation type="journal article" date="2015" name="Nat. Genet.">
        <title>The genome and transcriptome of the zoonotic hookworm Ancylostoma ceylanicum identify infection-specific gene families.</title>
        <authorList>
            <person name="Schwarz E.M."/>
            <person name="Hu Y."/>
            <person name="Antoshechkin I."/>
            <person name="Miller M.M."/>
            <person name="Sternberg P.W."/>
            <person name="Aroian R.V."/>
        </authorList>
    </citation>
    <scope>NUCLEOTIDE SEQUENCE</scope>
    <source>
        <strain evidence="2">HY135</strain>
    </source>
</reference>
<keyword evidence="2" id="KW-1185">Reference proteome</keyword>
<accession>A0A016WF65</accession>
<evidence type="ECO:0000313" key="2">
    <source>
        <dbReference type="Proteomes" id="UP000024635"/>
    </source>
</evidence>
<gene>
    <name evidence="1" type="primary">Acey_s0756.g2087</name>
    <name evidence="1" type="synonym">Acey-dnj-4</name>
    <name evidence="1" type="ORF">Y032_0756g2087</name>
</gene>
<protein>
    <submittedName>
        <fullName evidence="1">Uncharacterized protein</fullName>
    </submittedName>
</protein>
<dbReference type="OrthoDB" id="552049at2759"/>